<evidence type="ECO:0000313" key="3">
    <source>
        <dbReference type="Proteomes" id="UP000276776"/>
    </source>
</evidence>
<dbReference type="Proteomes" id="UP000276776">
    <property type="component" value="Unassembled WGS sequence"/>
</dbReference>
<name>A0A0N5CLI7_THECL</name>
<reference evidence="2 3" key="2">
    <citation type="submission" date="2018-11" db="EMBL/GenBank/DDBJ databases">
        <authorList>
            <consortium name="Pathogen Informatics"/>
        </authorList>
    </citation>
    <scope>NUCLEOTIDE SEQUENCE [LARGE SCALE GENOMIC DNA]</scope>
</reference>
<reference evidence="4" key="1">
    <citation type="submission" date="2017-02" db="UniProtKB">
        <authorList>
            <consortium name="WormBaseParasite"/>
        </authorList>
    </citation>
    <scope>IDENTIFICATION</scope>
</reference>
<sequence>MEFHKRYAEVITLFDYGLLSNVVLKKIVENASHWITVVNSTRAKQRPALRNRPLVEYNIGDKKVQPFFSATKSNLELLNPGVVDEKLFSSVDSSRPDMMRSLANIWDDGVIDDKNWNPAPLTSVQFDDFARSINVELPVSKKPIKDFSNSVVTTDQMAALTKNIANLRTSDERSLNIPCVEEITQRNYGIENVQSFDLASPFPSRDEVDWSNPSFTADTFAGWRSNIVEPPVVSVAARIASTRHERLPFSSNPSYGTIGNHGYRTNSFGTDTANINLGQQSAQAWNRIRFQQAAQAASNEYESLTNLLSSYRPTSSSQHHSSPSQQHPQSVLPVGNVNYSASSAAIPGSTSFAIPAPRSQITNTSIPPPPFFNSQIPPPSPLAHRAAIPVTHSTTNLSWQSLAFGGQTQASNVTENTMYPQYSSATRGNWNYNW</sequence>
<keyword evidence="3" id="KW-1185">Reference proteome</keyword>
<dbReference type="WBParaSite" id="TCLT_0000097301-mRNA-1">
    <property type="protein sequence ID" value="TCLT_0000097301-mRNA-1"/>
    <property type="gene ID" value="TCLT_0000097301"/>
</dbReference>
<accession>A0A0N5CLI7</accession>
<protein>
    <submittedName>
        <fullName evidence="2 4">Uncharacterized protein</fullName>
    </submittedName>
</protein>
<evidence type="ECO:0000313" key="4">
    <source>
        <dbReference type="WBParaSite" id="TCLT_0000097301-mRNA-1"/>
    </source>
</evidence>
<feature type="compositionally biased region" description="Low complexity" evidence="1">
    <location>
        <begin position="315"/>
        <end position="330"/>
    </location>
</feature>
<dbReference type="OrthoDB" id="10632726at2759"/>
<evidence type="ECO:0000256" key="1">
    <source>
        <dbReference type="SAM" id="MobiDB-lite"/>
    </source>
</evidence>
<dbReference type="AlphaFoldDB" id="A0A0N5CLI7"/>
<proteinExistence type="predicted"/>
<evidence type="ECO:0000313" key="2">
    <source>
        <dbReference type="EMBL" id="VDM96168.1"/>
    </source>
</evidence>
<dbReference type="EMBL" id="UYYF01000097">
    <property type="protein sequence ID" value="VDM96168.1"/>
    <property type="molecule type" value="Genomic_DNA"/>
</dbReference>
<gene>
    <name evidence="2" type="ORF">TCLT_LOCUS974</name>
</gene>
<dbReference type="STRING" id="103827.A0A0N5CLI7"/>
<feature type="region of interest" description="Disordered" evidence="1">
    <location>
        <begin position="310"/>
        <end position="335"/>
    </location>
</feature>
<organism evidence="4">
    <name type="scientific">Thelazia callipaeda</name>
    <name type="common">Oriental eyeworm</name>
    <name type="synonym">Parasitic nematode</name>
    <dbReference type="NCBI Taxonomy" id="103827"/>
    <lineage>
        <taxon>Eukaryota</taxon>
        <taxon>Metazoa</taxon>
        <taxon>Ecdysozoa</taxon>
        <taxon>Nematoda</taxon>
        <taxon>Chromadorea</taxon>
        <taxon>Rhabditida</taxon>
        <taxon>Spirurina</taxon>
        <taxon>Spiruromorpha</taxon>
        <taxon>Thelazioidea</taxon>
        <taxon>Thelaziidae</taxon>
        <taxon>Thelazia</taxon>
    </lineage>
</organism>